<dbReference type="InterPro" id="IPR011009">
    <property type="entry name" value="Kinase-like_dom_sf"/>
</dbReference>
<organism evidence="2 3">
    <name type="scientific">Actinomadura physcomitrii</name>
    <dbReference type="NCBI Taxonomy" id="2650748"/>
    <lineage>
        <taxon>Bacteria</taxon>
        <taxon>Bacillati</taxon>
        <taxon>Actinomycetota</taxon>
        <taxon>Actinomycetes</taxon>
        <taxon>Streptosporangiales</taxon>
        <taxon>Thermomonosporaceae</taxon>
        <taxon>Actinomadura</taxon>
    </lineage>
</organism>
<reference evidence="2" key="1">
    <citation type="submission" date="2019-12" db="EMBL/GenBank/DDBJ databases">
        <title>Actinomadura physcomitrii sp. nov., a novel actinomycete isolated from moss [Physcomitrium sphaericum (Ludw) Fuernr].</title>
        <authorList>
            <person name="Zhuang X."/>
        </authorList>
    </citation>
    <scope>NUCLEOTIDE SEQUENCE [LARGE SCALE GENOMIC DNA]</scope>
    <source>
        <strain evidence="2">LD22</strain>
    </source>
</reference>
<evidence type="ECO:0000313" key="3">
    <source>
        <dbReference type="Proteomes" id="UP000462055"/>
    </source>
</evidence>
<proteinExistence type="predicted"/>
<dbReference type="Proteomes" id="UP000462055">
    <property type="component" value="Unassembled WGS sequence"/>
</dbReference>
<name>A0A6I4MCU3_9ACTN</name>
<dbReference type="RefSeq" id="WP_151595261.1">
    <property type="nucleotide sequence ID" value="NZ_WBMS02000015.1"/>
</dbReference>
<dbReference type="SUPFAM" id="SSF56112">
    <property type="entry name" value="Protein kinase-like (PK-like)"/>
    <property type="match status" value="1"/>
</dbReference>
<dbReference type="Gene3D" id="3.90.1200.10">
    <property type="match status" value="1"/>
</dbReference>
<sequence length="302" mass="33992">MRALPDDVAAAIHAVADQLHVRVDDARLVREHSNTAVALPTARLLVRIAGNPDALDRIKKSVEVTRWLAAEGFRCTEPADMEPFSVKGHVVSVWRLLETASEPPGTGRELGRLLRDLHDRPNPPMELPRLIDPLASIASAVDGHPNAMTDQDRSWLLTRIDELRAAWAGLVTTLEPGLIHGDAHSNNLIRVRGGDVVLGDWDHVAHGPREWDLIQPHYMRRRFDRHSSAELREFTDAYAWDVSGWAGFETLIQVREITGLSPYVRKAADQGWARREVAHRLLTLRRGDPRAPWNTPRSLRMK</sequence>
<dbReference type="Pfam" id="PF01636">
    <property type="entry name" value="APH"/>
    <property type="match status" value="1"/>
</dbReference>
<dbReference type="EMBL" id="WBMS02000015">
    <property type="protein sequence ID" value="MWA02760.1"/>
    <property type="molecule type" value="Genomic_DNA"/>
</dbReference>
<dbReference type="AlphaFoldDB" id="A0A6I4MCU3"/>
<keyword evidence="3" id="KW-1185">Reference proteome</keyword>
<dbReference type="GO" id="GO:0016740">
    <property type="term" value="F:transferase activity"/>
    <property type="evidence" value="ECO:0007669"/>
    <property type="project" value="UniProtKB-KW"/>
</dbReference>
<comment type="caution">
    <text evidence="2">The sequence shown here is derived from an EMBL/GenBank/DDBJ whole genome shotgun (WGS) entry which is preliminary data.</text>
</comment>
<evidence type="ECO:0000259" key="1">
    <source>
        <dbReference type="Pfam" id="PF01636"/>
    </source>
</evidence>
<evidence type="ECO:0000313" key="2">
    <source>
        <dbReference type="EMBL" id="MWA02760.1"/>
    </source>
</evidence>
<gene>
    <name evidence="2" type="ORF">F8568_020750</name>
</gene>
<accession>A0A6I4MCU3</accession>
<feature type="domain" description="Aminoglycoside phosphotransferase" evidence="1">
    <location>
        <begin position="32"/>
        <end position="239"/>
    </location>
</feature>
<protein>
    <submittedName>
        <fullName evidence="2">Phosphotransferase</fullName>
    </submittedName>
</protein>
<dbReference type="InterPro" id="IPR002575">
    <property type="entry name" value="Aminoglycoside_PTrfase"/>
</dbReference>